<keyword evidence="7" id="KW-1185">Reference proteome</keyword>
<protein>
    <recommendedName>
        <fullName evidence="5">PHD-type domain-containing protein</fullName>
    </recommendedName>
</protein>
<evidence type="ECO:0000256" key="4">
    <source>
        <dbReference type="PROSITE-ProRule" id="PRU00146"/>
    </source>
</evidence>
<name>A0A8T2UHA3_CERRI</name>
<keyword evidence="1" id="KW-0479">Metal-binding</keyword>
<evidence type="ECO:0000256" key="1">
    <source>
        <dbReference type="ARBA" id="ARBA00022723"/>
    </source>
</evidence>
<dbReference type="Gene3D" id="3.30.40.10">
    <property type="entry name" value="Zinc/RING finger domain, C3HC4 (zinc finger)"/>
    <property type="match status" value="1"/>
</dbReference>
<dbReference type="InterPro" id="IPR001965">
    <property type="entry name" value="Znf_PHD"/>
</dbReference>
<dbReference type="InterPro" id="IPR019787">
    <property type="entry name" value="Znf_PHD-finger"/>
</dbReference>
<keyword evidence="2 4" id="KW-0863">Zinc-finger</keyword>
<evidence type="ECO:0000259" key="5">
    <source>
        <dbReference type="PROSITE" id="PS50016"/>
    </source>
</evidence>
<feature type="domain" description="PHD-type" evidence="5">
    <location>
        <begin position="31"/>
        <end position="81"/>
    </location>
</feature>
<dbReference type="Proteomes" id="UP000825935">
    <property type="component" value="Chromosome 6"/>
</dbReference>
<dbReference type="PANTHER" id="PTHR47162">
    <property type="entry name" value="OS02G0192300 PROTEIN"/>
    <property type="match status" value="1"/>
</dbReference>
<dbReference type="InterPro" id="IPR013083">
    <property type="entry name" value="Znf_RING/FYVE/PHD"/>
</dbReference>
<dbReference type="PANTHER" id="PTHR47162:SF10">
    <property type="entry name" value="METHYL-CPG-BINDING DOMAIN-CONTAINING PROTEIN 9 ISOFORM X1"/>
    <property type="match status" value="1"/>
</dbReference>
<reference evidence="6" key="1">
    <citation type="submission" date="2021-08" db="EMBL/GenBank/DDBJ databases">
        <title>WGS assembly of Ceratopteris richardii.</title>
        <authorList>
            <person name="Marchant D.B."/>
            <person name="Chen G."/>
            <person name="Jenkins J."/>
            <person name="Shu S."/>
            <person name="Leebens-Mack J."/>
            <person name="Grimwood J."/>
            <person name="Schmutz J."/>
            <person name="Soltis P."/>
            <person name="Soltis D."/>
            <person name="Chen Z.-H."/>
        </authorList>
    </citation>
    <scope>NUCLEOTIDE SEQUENCE</scope>
    <source>
        <strain evidence="6">Whitten #5841</strain>
        <tissue evidence="6">Leaf</tissue>
    </source>
</reference>
<dbReference type="InterPro" id="IPR019786">
    <property type="entry name" value="Zinc_finger_PHD-type_CS"/>
</dbReference>
<gene>
    <name evidence="6" type="ORF">KP509_06G038900</name>
</gene>
<dbReference type="SUPFAM" id="SSF57903">
    <property type="entry name" value="FYVE/PHD zinc finger"/>
    <property type="match status" value="1"/>
</dbReference>
<proteinExistence type="predicted"/>
<sequence length="103" mass="11790">MSCSFSSNCISLQCLQPPLKTMPHNDWYWPVTTCKVCENDADDERILLCDACDEGYHIYCLNPPVDEKPNGAWLCSYCGPDLTVSKHIEVFKRRKRTEPKCSV</sequence>
<dbReference type="PROSITE" id="PS50016">
    <property type="entry name" value="ZF_PHD_2"/>
    <property type="match status" value="1"/>
</dbReference>
<dbReference type="AlphaFoldDB" id="A0A8T2UHA3"/>
<dbReference type="InterPro" id="IPR011011">
    <property type="entry name" value="Znf_FYVE_PHD"/>
</dbReference>
<evidence type="ECO:0000256" key="3">
    <source>
        <dbReference type="ARBA" id="ARBA00022833"/>
    </source>
</evidence>
<dbReference type="Pfam" id="PF00628">
    <property type="entry name" value="PHD"/>
    <property type="match status" value="1"/>
</dbReference>
<dbReference type="PROSITE" id="PS01359">
    <property type="entry name" value="ZF_PHD_1"/>
    <property type="match status" value="1"/>
</dbReference>
<dbReference type="SMART" id="SM00249">
    <property type="entry name" value="PHD"/>
    <property type="match status" value="1"/>
</dbReference>
<evidence type="ECO:0000256" key="2">
    <source>
        <dbReference type="ARBA" id="ARBA00022771"/>
    </source>
</evidence>
<evidence type="ECO:0000313" key="6">
    <source>
        <dbReference type="EMBL" id="KAH7434872.1"/>
    </source>
</evidence>
<accession>A0A8T2UHA3</accession>
<comment type="caution">
    <text evidence="6">The sequence shown here is derived from an EMBL/GenBank/DDBJ whole genome shotgun (WGS) entry which is preliminary data.</text>
</comment>
<keyword evidence="3" id="KW-0862">Zinc</keyword>
<organism evidence="6 7">
    <name type="scientific">Ceratopteris richardii</name>
    <name type="common">Triangle waterfern</name>
    <dbReference type="NCBI Taxonomy" id="49495"/>
    <lineage>
        <taxon>Eukaryota</taxon>
        <taxon>Viridiplantae</taxon>
        <taxon>Streptophyta</taxon>
        <taxon>Embryophyta</taxon>
        <taxon>Tracheophyta</taxon>
        <taxon>Polypodiopsida</taxon>
        <taxon>Polypodiidae</taxon>
        <taxon>Polypodiales</taxon>
        <taxon>Pteridineae</taxon>
        <taxon>Pteridaceae</taxon>
        <taxon>Parkerioideae</taxon>
        <taxon>Ceratopteris</taxon>
    </lineage>
</organism>
<dbReference type="EMBL" id="CM035411">
    <property type="protein sequence ID" value="KAH7434872.1"/>
    <property type="molecule type" value="Genomic_DNA"/>
</dbReference>
<dbReference type="GO" id="GO:0008270">
    <property type="term" value="F:zinc ion binding"/>
    <property type="evidence" value="ECO:0007669"/>
    <property type="project" value="UniProtKB-KW"/>
</dbReference>
<evidence type="ECO:0000313" key="7">
    <source>
        <dbReference type="Proteomes" id="UP000825935"/>
    </source>
</evidence>
<dbReference type="OrthoDB" id="1903104at2759"/>